<proteinExistence type="predicted"/>
<dbReference type="Gene3D" id="3.30.160.250">
    <property type="match status" value="1"/>
</dbReference>
<dbReference type="InterPro" id="IPR051404">
    <property type="entry name" value="TA_system_antitoxin"/>
</dbReference>
<gene>
    <name evidence="2" type="ORF">EQM13_11600</name>
</gene>
<dbReference type="KEGG" id="spoa:EQM13_11600"/>
<protein>
    <submittedName>
        <fullName evidence="2">Type II toxin-antitoxin system HicB family antitoxin</fullName>
    </submittedName>
</protein>
<evidence type="ECO:0000313" key="3">
    <source>
        <dbReference type="Proteomes" id="UP000287969"/>
    </source>
</evidence>
<dbReference type="AlphaFoldDB" id="A0A410QEC8"/>
<dbReference type="RefSeq" id="WP_114218105.1">
    <property type="nucleotide sequence ID" value="NZ_CP035282.1"/>
</dbReference>
<organism evidence="2 3">
    <name type="scientific">Acidilutibacter cellobiosedens</name>
    <dbReference type="NCBI Taxonomy" id="2507161"/>
    <lineage>
        <taxon>Bacteria</taxon>
        <taxon>Bacillati</taxon>
        <taxon>Bacillota</taxon>
        <taxon>Tissierellia</taxon>
        <taxon>Tissierellales</taxon>
        <taxon>Acidilutibacteraceae</taxon>
        <taxon>Acidilutibacter</taxon>
    </lineage>
</organism>
<reference evidence="3" key="1">
    <citation type="submission" date="2019-01" db="EMBL/GenBank/DDBJ databases">
        <title>Draft genomes of a novel of Sporanaerobacter strains.</title>
        <authorList>
            <person name="Ma S."/>
        </authorList>
    </citation>
    <scope>NUCLEOTIDE SEQUENCE [LARGE SCALE GENOMIC DNA]</scope>
    <source>
        <strain evidence="3">NJN-17</strain>
    </source>
</reference>
<name>A0A410QEC8_9FIRM</name>
<feature type="domain" description="HicB-like antitoxin of toxin-antitoxin system" evidence="1">
    <location>
        <begin position="6"/>
        <end position="106"/>
    </location>
</feature>
<sequence length="134" mass="15241">MSKYLFPAIFTPESNGSYSVNFPDIEGCYTQGNNLKEAYEMAEDVLCLCLYDMEETNKPIPSPSNPKDIVKDDNSFVAIIGVDTLEYRMFYDNKAVKKTLTIPQWLNTMAEREGVNFSYVLQSALKKQLGITDR</sequence>
<dbReference type="Proteomes" id="UP000287969">
    <property type="component" value="Chromosome"/>
</dbReference>
<evidence type="ECO:0000313" key="2">
    <source>
        <dbReference type="EMBL" id="QAT62188.1"/>
    </source>
</evidence>
<dbReference type="Pfam" id="PF15919">
    <property type="entry name" value="HicB_lk_antitox"/>
    <property type="match status" value="1"/>
</dbReference>
<dbReference type="InterPro" id="IPR035069">
    <property type="entry name" value="TTHA1013/TTHA0281-like"/>
</dbReference>
<dbReference type="PANTHER" id="PTHR34504">
    <property type="entry name" value="ANTITOXIN HICB"/>
    <property type="match status" value="1"/>
</dbReference>
<dbReference type="InterPro" id="IPR031807">
    <property type="entry name" value="HicB-like"/>
</dbReference>
<evidence type="ECO:0000259" key="1">
    <source>
        <dbReference type="Pfam" id="PF15919"/>
    </source>
</evidence>
<keyword evidence="3" id="KW-1185">Reference proteome</keyword>
<accession>A0A410QEC8</accession>
<dbReference type="SUPFAM" id="SSF143100">
    <property type="entry name" value="TTHA1013/TTHA0281-like"/>
    <property type="match status" value="1"/>
</dbReference>
<dbReference type="EMBL" id="CP035282">
    <property type="protein sequence ID" value="QAT62188.1"/>
    <property type="molecule type" value="Genomic_DNA"/>
</dbReference>
<dbReference type="OrthoDB" id="5419659at2"/>
<dbReference type="PANTHER" id="PTHR34504:SF4">
    <property type="entry name" value="ANTITOXIN HICB"/>
    <property type="match status" value="1"/>
</dbReference>